<keyword evidence="6 10" id="KW-0256">Endoplasmic reticulum</keyword>
<keyword evidence="5 10" id="KW-0812">Transmembrane</keyword>
<dbReference type="EC" id="2.4.1.-" evidence="10"/>
<feature type="region of interest" description="Disordered" evidence="11">
    <location>
        <begin position="1"/>
        <end position="42"/>
    </location>
</feature>
<comment type="subcellular location">
    <subcellularLocation>
        <location evidence="1 10">Endoplasmic reticulum membrane</location>
        <topology evidence="1 10">Multi-pass membrane protein</topology>
    </subcellularLocation>
</comment>
<gene>
    <name evidence="12" type="ORF">DEBURN_LOCUS1020</name>
</gene>
<evidence type="ECO:0000256" key="7">
    <source>
        <dbReference type="ARBA" id="ARBA00022989"/>
    </source>
</evidence>
<comment type="function">
    <text evidence="9">Mannosyltransferase involved in glycosylphosphatidylinositol-anchor biosynthesis. Transfers the third mannose to Man2-GlcN-acyl-PI during GPI precursor assembly.</text>
</comment>
<protein>
    <recommendedName>
        <fullName evidence="10">Mannosyltransferase</fullName>
        <ecNumber evidence="10">2.4.1.-</ecNumber>
    </recommendedName>
</protein>
<evidence type="ECO:0000256" key="1">
    <source>
        <dbReference type="ARBA" id="ARBA00004477"/>
    </source>
</evidence>
<dbReference type="GO" id="GO:0005789">
    <property type="term" value="C:endoplasmic reticulum membrane"/>
    <property type="evidence" value="ECO:0007669"/>
    <property type="project" value="UniProtKB-SubCell"/>
</dbReference>
<evidence type="ECO:0000256" key="8">
    <source>
        <dbReference type="ARBA" id="ARBA00023136"/>
    </source>
</evidence>
<keyword evidence="8 10" id="KW-0472">Membrane</keyword>
<evidence type="ECO:0000256" key="9">
    <source>
        <dbReference type="ARBA" id="ARBA00024708"/>
    </source>
</evidence>
<dbReference type="GO" id="GO:0000026">
    <property type="term" value="F:alpha-1,2-mannosyltransferase activity"/>
    <property type="evidence" value="ECO:0007669"/>
    <property type="project" value="TreeGrafter"/>
</dbReference>
<evidence type="ECO:0000256" key="6">
    <source>
        <dbReference type="ARBA" id="ARBA00022824"/>
    </source>
</evidence>
<evidence type="ECO:0000313" key="12">
    <source>
        <dbReference type="EMBL" id="CAG8436439.1"/>
    </source>
</evidence>
<reference evidence="12" key="1">
    <citation type="submission" date="2021-06" db="EMBL/GenBank/DDBJ databases">
        <authorList>
            <person name="Kallberg Y."/>
            <person name="Tangrot J."/>
            <person name="Rosling A."/>
        </authorList>
    </citation>
    <scope>NUCLEOTIDE SEQUENCE</scope>
    <source>
        <strain evidence="12">AZ414A</strain>
    </source>
</reference>
<feature type="compositionally biased region" description="Low complexity" evidence="11">
    <location>
        <begin position="1"/>
        <end position="10"/>
    </location>
</feature>
<feature type="transmembrane region" description="Helical" evidence="10">
    <location>
        <begin position="63"/>
        <end position="84"/>
    </location>
</feature>
<comment type="similarity">
    <text evidence="2">Belongs to the glycosyltransferase 22 family. PIGB subfamily.</text>
</comment>
<accession>A0A9N8YJH7</accession>
<keyword evidence="3 10" id="KW-0328">Glycosyltransferase</keyword>
<sequence>MSTTTNNNDNKNIKKDIKENKEDIKKNKENNKEDKEKDKDKENIKENIKENSRNELKNDDKQIILLIILIIFRIFNALITNTYFNADEYWQSVEVSHYMCLELFKVDNTDLFVIICLILTNLPLAYYANTVHQRGVVEVMDYLRKEVDNKKVENIGFLMPCHSTPFYSNLHRNIAMWFLTCEPPLNISSQDFDQYMDESDHFYANPLEFINTHFEPLPLINDNNYDYLWPSHLVIFEALLQDLGTLLEKSVYNQDSRRKGDVIVYCRNAE</sequence>
<dbReference type="PANTHER" id="PTHR22760:SF4">
    <property type="entry name" value="GPI MANNOSYLTRANSFERASE 3"/>
    <property type="match status" value="1"/>
</dbReference>
<dbReference type="Proteomes" id="UP000789706">
    <property type="component" value="Unassembled WGS sequence"/>
</dbReference>
<keyword evidence="7 10" id="KW-1133">Transmembrane helix</keyword>
<dbReference type="Pfam" id="PF03901">
    <property type="entry name" value="Glyco_transf_22"/>
    <property type="match status" value="2"/>
</dbReference>
<proteinExistence type="inferred from homology"/>
<dbReference type="AlphaFoldDB" id="A0A9N8YJH7"/>
<organism evidence="12 13">
    <name type="scientific">Diversispora eburnea</name>
    <dbReference type="NCBI Taxonomy" id="1213867"/>
    <lineage>
        <taxon>Eukaryota</taxon>
        <taxon>Fungi</taxon>
        <taxon>Fungi incertae sedis</taxon>
        <taxon>Mucoromycota</taxon>
        <taxon>Glomeromycotina</taxon>
        <taxon>Glomeromycetes</taxon>
        <taxon>Diversisporales</taxon>
        <taxon>Diversisporaceae</taxon>
        <taxon>Diversispora</taxon>
    </lineage>
</organism>
<feature type="compositionally biased region" description="Basic and acidic residues" evidence="11">
    <location>
        <begin position="11"/>
        <end position="42"/>
    </location>
</feature>
<evidence type="ECO:0000256" key="2">
    <source>
        <dbReference type="ARBA" id="ARBA00006065"/>
    </source>
</evidence>
<evidence type="ECO:0000256" key="3">
    <source>
        <dbReference type="ARBA" id="ARBA00022676"/>
    </source>
</evidence>
<dbReference type="PANTHER" id="PTHR22760">
    <property type="entry name" value="GLYCOSYLTRANSFERASE"/>
    <property type="match status" value="1"/>
</dbReference>
<feature type="transmembrane region" description="Helical" evidence="10">
    <location>
        <begin position="111"/>
        <end position="128"/>
    </location>
</feature>
<evidence type="ECO:0000256" key="5">
    <source>
        <dbReference type="ARBA" id="ARBA00022692"/>
    </source>
</evidence>
<dbReference type="InterPro" id="IPR005599">
    <property type="entry name" value="GPI_mannosylTrfase"/>
</dbReference>
<evidence type="ECO:0000256" key="11">
    <source>
        <dbReference type="SAM" id="MobiDB-lite"/>
    </source>
</evidence>
<name>A0A9N8YJH7_9GLOM</name>
<dbReference type="EMBL" id="CAJVPK010000038">
    <property type="protein sequence ID" value="CAG8436439.1"/>
    <property type="molecule type" value="Genomic_DNA"/>
</dbReference>
<evidence type="ECO:0000256" key="4">
    <source>
        <dbReference type="ARBA" id="ARBA00022679"/>
    </source>
</evidence>
<dbReference type="GO" id="GO:0006506">
    <property type="term" value="P:GPI anchor biosynthetic process"/>
    <property type="evidence" value="ECO:0007669"/>
    <property type="project" value="TreeGrafter"/>
</dbReference>
<evidence type="ECO:0000256" key="10">
    <source>
        <dbReference type="RuleBase" id="RU363075"/>
    </source>
</evidence>
<dbReference type="OrthoDB" id="416834at2759"/>
<keyword evidence="13" id="KW-1185">Reference proteome</keyword>
<keyword evidence="4" id="KW-0808">Transferase</keyword>
<comment type="caution">
    <text evidence="10">Lacks conserved residue(s) required for the propagation of feature annotation.</text>
</comment>
<evidence type="ECO:0000313" key="13">
    <source>
        <dbReference type="Proteomes" id="UP000789706"/>
    </source>
</evidence>
<comment type="caution">
    <text evidence="12">The sequence shown here is derived from an EMBL/GenBank/DDBJ whole genome shotgun (WGS) entry which is preliminary data.</text>
</comment>